<dbReference type="Gene3D" id="2.60.40.1180">
    <property type="entry name" value="Golgi alpha-mannosidase II"/>
    <property type="match status" value="1"/>
</dbReference>
<feature type="domain" description="Glycoside hydrolase family 31 TIM barrel" evidence="7">
    <location>
        <begin position="294"/>
        <end position="615"/>
    </location>
</feature>
<dbReference type="EC" id="3.2.1.177" evidence="5"/>
<dbReference type="EMBL" id="FJOG01000001">
    <property type="protein sequence ID" value="CZR50263.1"/>
    <property type="molecule type" value="Genomic_DNA"/>
</dbReference>
<evidence type="ECO:0000256" key="2">
    <source>
        <dbReference type="ARBA" id="ARBA00022801"/>
    </source>
</evidence>
<keyword evidence="3 6" id="KW-0326">Glycosidase</keyword>
<dbReference type="FunFam" id="3.20.20.80:FF:000053">
    <property type="entry name" value="Alpha-xylosidase YicI"/>
    <property type="match status" value="1"/>
</dbReference>
<dbReference type="SUPFAM" id="SSF51011">
    <property type="entry name" value="Glycosyl hydrolase domain"/>
    <property type="match status" value="1"/>
</dbReference>
<evidence type="ECO:0000256" key="5">
    <source>
        <dbReference type="ARBA" id="ARBA00066962"/>
    </source>
</evidence>
<dbReference type="Gene3D" id="3.20.20.80">
    <property type="entry name" value="Glycosidases"/>
    <property type="match status" value="1"/>
</dbReference>
<sequence>MKFTNGIWFDREHTQIYNAVEVGGVTHLRGNEIRALCTTRHIRDRGDTLNKPTITVTLSSPAPNIIACTATHFRGVVDRTPPTEFFPDVKPDASETPGLQADGANISIVAGGLTAELNTTPSAFNILYRSTNSKTELTEIGWSCLQYIIAPAAASISDPQIASTTIADPYYRAPISRSNKPHMAVSLGLQVGELVYGLGERFGPLVKNGQSIELWNEDAGTCTPYTYKNIPFYLTNRGYGVFFDHTDAVSLEIQNEKLAKVQASVQGEQIRWYIIYGPSPKEILKTYTILTGRPPLPPAWSFGLWLSTSFLTDYSEDVVTTQLERIKTESIPMSVLHFDCFWMKAHKWCNFTFDPVYFPDIKGFLSRIHARGYKVCVWINPYIAQDSEVFMDAMERGFLIKRSNGDVWQSDIWQAGMGVVDFTNPGAVKWYEEHLLLLLEQGVDCFKTDFGERIPWEDVVFHDGMDPRVGHNHYAKLYNRTVYDAITKKRGIHEAVLFARAATIGSQRYPVHWGGDCESTWNGMAQSLRGGLSLGMSGFGFWSHDIGGFMSEGQSDSLPDKSLYKRWVQFGLLSSHSRLHGSKRYRVPWDIDNEATDILRKYTELKNSLMPYLFAQALEATKSGVPMMRAMVLEFPDDRVCQSLDAQYMLGESLLVAPIFNAGGRAEFYLPAGTWVGLLDGKTRRGPSWHVETFSNDMLPVLVRENHTILIGQKDRPDYDWEVGITQVIVGAFSLSGSLEVKVPSAKTLGEYGRDGNSGVDGIGERPKCVGDCAIRRTPPIGRLLDQEGCTMLYGPA</sequence>
<evidence type="ECO:0000313" key="10">
    <source>
        <dbReference type="EMBL" id="CZR50263.1"/>
    </source>
</evidence>
<dbReference type="Gene3D" id="2.60.40.1760">
    <property type="entry name" value="glycosyl hydrolase (family 31)"/>
    <property type="match status" value="1"/>
</dbReference>
<evidence type="ECO:0000259" key="8">
    <source>
        <dbReference type="Pfam" id="PF13802"/>
    </source>
</evidence>
<dbReference type="InterPro" id="IPR050985">
    <property type="entry name" value="Alpha-glycosidase_related"/>
</dbReference>
<dbReference type="GO" id="GO:0030246">
    <property type="term" value="F:carbohydrate binding"/>
    <property type="evidence" value="ECO:0007669"/>
    <property type="project" value="InterPro"/>
</dbReference>
<dbReference type="SUPFAM" id="SSF74650">
    <property type="entry name" value="Galactose mutarotase-like"/>
    <property type="match status" value="1"/>
</dbReference>
<gene>
    <name evidence="10" type="ORF">PAC_00135</name>
</gene>
<comment type="catalytic activity">
    <reaction evidence="4">
        <text>Hydrolysis of terminal, non-reducing alpha-D-xylose residues with release of alpha-D-xylose.</text>
        <dbReference type="EC" id="3.2.1.177"/>
    </reaction>
</comment>
<dbReference type="InterPro" id="IPR011013">
    <property type="entry name" value="Gal_mutarotase_sf_dom"/>
</dbReference>
<dbReference type="Proteomes" id="UP000184330">
    <property type="component" value="Unassembled WGS sequence"/>
</dbReference>
<dbReference type="PANTHER" id="PTHR43053:SF4">
    <property type="entry name" value="MYOGENESIS-REGULATING GLYCOSIDASE"/>
    <property type="match status" value="1"/>
</dbReference>
<organism evidence="10 11">
    <name type="scientific">Phialocephala subalpina</name>
    <dbReference type="NCBI Taxonomy" id="576137"/>
    <lineage>
        <taxon>Eukaryota</taxon>
        <taxon>Fungi</taxon>
        <taxon>Dikarya</taxon>
        <taxon>Ascomycota</taxon>
        <taxon>Pezizomycotina</taxon>
        <taxon>Leotiomycetes</taxon>
        <taxon>Helotiales</taxon>
        <taxon>Mollisiaceae</taxon>
        <taxon>Phialocephala</taxon>
        <taxon>Phialocephala fortinii species complex</taxon>
    </lineage>
</organism>
<dbReference type="AlphaFoldDB" id="A0A1L7WBW0"/>
<dbReference type="OrthoDB" id="10070917at2759"/>
<dbReference type="SUPFAM" id="SSF51445">
    <property type="entry name" value="(Trans)glycosidases"/>
    <property type="match status" value="1"/>
</dbReference>
<evidence type="ECO:0000256" key="4">
    <source>
        <dbReference type="ARBA" id="ARBA00052064"/>
    </source>
</evidence>
<dbReference type="InterPro" id="IPR048395">
    <property type="entry name" value="Glyco_hydro_31_C"/>
</dbReference>
<dbReference type="Pfam" id="PF01055">
    <property type="entry name" value="Glyco_hydro_31_2nd"/>
    <property type="match status" value="1"/>
</dbReference>
<evidence type="ECO:0000259" key="7">
    <source>
        <dbReference type="Pfam" id="PF01055"/>
    </source>
</evidence>
<dbReference type="STRING" id="576137.A0A1L7WBW0"/>
<keyword evidence="11" id="KW-1185">Reference proteome</keyword>
<dbReference type="GO" id="GO:0061634">
    <property type="term" value="F:alpha-D-xyloside xylohydrolase"/>
    <property type="evidence" value="ECO:0007669"/>
    <property type="project" value="UniProtKB-EC"/>
</dbReference>
<dbReference type="InterPro" id="IPR017853">
    <property type="entry name" value="GH"/>
</dbReference>
<evidence type="ECO:0000313" key="11">
    <source>
        <dbReference type="Proteomes" id="UP000184330"/>
    </source>
</evidence>
<accession>A0A1L7WBW0</accession>
<protein>
    <recommendedName>
        <fullName evidence="5">alpha-D-xyloside xylohydrolase</fullName>
        <ecNumber evidence="5">3.2.1.177</ecNumber>
    </recommendedName>
</protein>
<dbReference type="InterPro" id="IPR000322">
    <property type="entry name" value="Glyco_hydro_31_TIM"/>
</dbReference>
<feature type="domain" description="Glycosyl hydrolase family 31 C-terminal" evidence="9">
    <location>
        <begin position="624"/>
        <end position="709"/>
    </location>
</feature>
<dbReference type="GO" id="GO:0005975">
    <property type="term" value="P:carbohydrate metabolic process"/>
    <property type="evidence" value="ECO:0007669"/>
    <property type="project" value="InterPro"/>
</dbReference>
<evidence type="ECO:0000259" key="9">
    <source>
        <dbReference type="Pfam" id="PF21365"/>
    </source>
</evidence>
<dbReference type="Pfam" id="PF21365">
    <property type="entry name" value="Glyco_hydro_31_3rd"/>
    <property type="match status" value="1"/>
</dbReference>
<dbReference type="NCBIfam" id="NF007940">
    <property type="entry name" value="PRK10658.1"/>
    <property type="match status" value="1"/>
</dbReference>
<evidence type="ECO:0000256" key="3">
    <source>
        <dbReference type="ARBA" id="ARBA00023295"/>
    </source>
</evidence>
<reference evidence="10 11" key="1">
    <citation type="submission" date="2016-03" db="EMBL/GenBank/DDBJ databases">
        <authorList>
            <person name="Ploux O."/>
        </authorList>
    </citation>
    <scope>NUCLEOTIDE SEQUENCE [LARGE SCALE GENOMIC DNA]</scope>
    <source>
        <strain evidence="10 11">UAMH 11012</strain>
    </source>
</reference>
<evidence type="ECO:0000256" key="6">
    <source>
        <dbReference type="RuleBase" id="RU361185"/>
    </source>
</evidence>
<feature type="domain" description="Glycoside hydrolase family 31 N-terminal" evidence="8">
    <location>
        <begin position="56"/>
        <end position="249"/>
    </location>
</feature>
<proteinExistence type="inferred from homology"/>
<dbReference type="InterPro" id="IPR013780">
    <property type="entry name" value="Glyco_hydro_b"/>
</dbReference>
<dbReference type="Pfam" id="PF13802">
    <property type="entry name" value="Gal_mutarotas_2"/>
    <property type="match status" value="1"/>
</dbReference>
<dbReference type="PANTHER" id="PTHR43053">
    <property type="entry name" value="GLYCOSIDASE FAMILY 31"/>
    <property type="match status" value="1"/>
</dbReference>
<keyword evidence="2 6" id="KW-0378">Hydrolase</keyword>
<evidence type="ECO:0000256" key="1">
    <source>
        <dbReference type="ARBA" id="ARBA00007806"/>
    </source>
</evidence>
<name>A0A1L7WBW0_9HELO</name>
<dbReference type="CDD" id="cd06593">
    <property type="entry name" value="GH31_xylosidase_YicI"/>
    <property type="match status" value="1"/>
</dbReference>
<dbReference type="InterPro" id="IPR025887">
    <property type="entry name" value="Glyco_hydro_31_N_dom"/>
</dbReference>
<comment type="similarity">
    <text evidence="1 6">Belongs to the glycosyl hydrolase 31 family.</text>
</comment>
<dbReference type="CDD" id="cd14752">
    <property type="entry name" value="GH31_N"/>
    <property type="match status" value="1"/>
</dbReference>